<comment type="caution">
    <text evidence="1">The sequence shown here is derived from an EMBL/GenBank/DDBJ whole genome shotgun (WGS) entry which is preliminary data.</text>
</comment>
<protein>
    <submittedName>
        <fullName evidence="1">Uncharacterized protein</fullName>
    </submittedName>
</protein>
<proteinExistence type="predicted"/>
<reference evidence="1" key="1">
    <citation type="thesis" date="2020" institute="ProQuest LLC" country="789 East Eisenhower Parkway, Ann Arbor, MI, USA">
        <title>Comparative Genomics and Chromosome Evolution.</title>
        <authorList>
            <person name="Mudd A.B."/>
        </authorList>
    </citation>
    <scope>NUCLEOTIDE SEQUENCE</scope>
    <source>
        <strain evidence="1">Female2</strain>
        <tissue evidence="1">Blood</tissue>
    </source>
</reference>
<name>A0A8T2K6J5_9PIPI</name>
<keyword evidence="2" id="KW-1185">Reference proteome</keyword>
<gene>
    <name evidence="1" type="ORF">GDO86_004816</name>
</gene>
<dbReference type="Proteomes" id="UP000812440">
    <property type="component" value="Chromosome 2"/>
</dbReference>
<dbReference type="AlphaFoldDB" id="A0A8T2K6J5"/>
<organism evidence="1 2">
    <name type="scientific">Hymenochirus boettgeri</name>
    <name type="common">Congo dwarf clawed frog</name>
    <dbReference type="NCBI Taxonomy" id="247094"/>
    <lineage>
        <taxon>Eukaryota</taxon>
        <taxon>Metazoa</taxon>
        <taxon>Chordata</taxon>
        <taxon>Craniata</taxon>
        <taxon>Vertebrata</taxon>
        <taxon>Euteleostomi</taxon>
        <taxon>Amphibia</taxon>
        <taxon>Batrachia</taxon>
        <taxon>Anura</taxon>
        <taxon>Pipoidea</taxon>
        <taxon>Pipidae</taxon>
        <taxon>Pipinae</taxon>
        <taxon>Hymenochirus</taxon>
    </lineage>
</organism>
<sequence length="83" mass="9615">MTYWLISNRGDCSAMNIVYFIKVNTIGFLLNPKNIDVSSVTYWLNTETVPVHTKRSSNCCLHLESECTEKILRKAHYFTLTHC</sequence>
<accession>A0A8T2K6J5</accession>
<evidence type="ECO:0000313" key="2">
    <source>
        <dbReference type="Proteomes" id="UP000812440"/>
    </source>
</evidence>
<dbReference type="EMBL" id="JAACNH010000002">
    <property type="protein sequence ID" value="KAG8453135.1"/>
    <property type="molecule type" value="Genomic_DNA"/>
</dbReference>
<evidence type="ECO:0000313" key="1">
    <source>
        <dbReference type="EMBL" id="KAG8453135.1"/>
    </source>
</evidence>